<reference evidence="1 2" key="1">
    <citation type="submission" date="2023-04" db="EMBL/GenBank/DDBJ databases">
        <title>Marinoamorphus aggregata gen. nov., sp. Nov., isolate from tissue of brittle star Ophioplocus japonicus.</title>
        <authorList>
            <person name="Kawano K."/>
            <person name="Sawayama S."/>
            <person name="Nakagawa S."/>
        </authorList>
    </citation>
    <scope>NUCLEOTIDE SEQUENCE [LARGE SCALE GENOMIC DNA]</scope>
    <source>
        <strain evidence="1 2">NKW23</strain>
    </source>
</reference>
<accession>A0ABQ6LIH2</accession>
<protein>
    <recommendedName>
        <fullName evidence="3">Phosphoenolpyruvate carboxylase</fullName>
    </recommendedName>
</protein>
<gene>
    <name evidence="1" type="ORF">LNKW23_22980</name>
</gene>
<keyword evidence="2" id="KW-1185">Reference proteome</keyword>
<dbReference type="RefSeq" id="WP_285671877.1">
    <property type="nucleotide sequence ID" value="NZ_BSYI01000015.1"/>
</dbReference>
<organism evidence="1 2">
    <name type="scientific">Paralimibaculum aggregatum</name>
    <dbReference type="NCBI Taxonomy" id="3036245"/>
    <lineage>
        <taxon>Bacteria</taxon>
        <taxon>Pseudomonadati</taxon>
        <taxon>Pseudomonadota</taxon>
        <taxon>Alphaproteobacteria</taxon>
        <taxon>Rhodobacterales</taxon>
        <taxon>Paracoccaceae</taxon>
        <taxon>Paralimibaculum</taxon>
    </lineage>
</organism>
<dbReference type="Proteomes" id="UP001239909">
    <property type="component" value="Unassembled WGS sequence"/>
</dbReference>
<dbReference type="EMBL" id="BSYI01000015">
    <property type="protein sequence ID" value="GMG83085.1"/>
    <property type="molecule type" value="Genomic_DNA"/>
</dbReference>
<proteinExistence type="predicted"/>
<sequence>MPVIKMEFARAGLAASATSESFLNHMQLLRDARAWSGGAGGAELPRFSESTVRYLERSLLARGADLRDAVFQFAHLIGMAAAISPSGRALDTLYGFDGPVRARRLAGHLAQGLEGIRSHVEMEENAFNLVYGHDQSYRLLHARLPLLYALLEFLLTAPDAPEQAREVMTLIARIEEAPQDFETVRATSNAIAATLNAGLDRMMRSRVERDRLEALAAHLDETARETEAGERRWTIDDGAILAFWLRGAEPGGRSDDFRQFRTVHRAFVALLLALREGEDFQRLYRPQAADDEEGYLQLTDDQATFETVEEGLPSPLDALAEDPVGRVKFLTGAETRNLEIAARLWGAVRAFPLAVLRSEVMGGAQNEIINALRFKRALGPLIALEKLEDPDEAGYPAVAERYARLRAHLRQMLHASAYVTATRRQINLPEPTASETRKAYRGVRRAGFGEAFDDPEIGEAFEAAITPLSELAGLLGELEAAMPGELVERFAEDRAVFADAFGEMYGKET</sequence>
<evidence type="ECO:0008006" key="3">
    <source>
        <dbReference type="Google" id="ProtNLM"/>
    </source>
</evidence>
<comment type="caution">
    <text evidence="1">The sequence shown here is derived from an EMBL/GenBank/DDBJ whole genome shotgun (WGS) entry which is preliminary data.</text>
</comment>
<evidence type="ECO:0000313" key="2">
    <source>
        <dbReference type="Proteomes" id="UP001239909"/>
    </source>
</evidence>
<evidence type="ECO:0000313" key="1">
    <source>
        <dbReference type="EMBL" id="GMG83085.1"/>
    </source>
</evidence>
<name>A0ABQ6LIH2_9RHOB</name>